<dbReference type="PANTHER" id="PTHR48111:SF22">
    <property type="entry name" value="REGULATOR OF RPOS"/>
    <property type="match status" value="1"/>
</dbReference>
<keyword evidence="5" id="KW-0804">Transcription</keyword>
<dbReference type="InterPro" id="IPR001867">
    <property type="entry name" value="OmpR/PhoB-type_DNA-bd"/>
</dbReference>
<evidence type="ECO:0000313" key="11">
    <source>
        <dbReference type="Proteomes" id="UP000231644"/>
    </source>
</evidence>
<name>A0A1I1NVI7_9RHOB</name>
<dbReference type="GO" id="GO:0005829">
    <property type="term" value="C:cytosol"/>
    <property type="evidence" value="ECO:0007669"/>
    <property type="project" value="TreeGrafter"/>
</dbReference>
<dbReference type="SUPFAM" id="SSF46894">
    <property type="entry name" value="C-terminal effector domain of the bipartite response regulators"/>
    <property type="match status" value="1"/>
</dbReference>
<dbReference type="PANTHER" id="PTHR48111">
    <property type="entry name" value="REGULATOR OF RPOS"/>
    <property type="match status" value="1"/>
</dbReference>
<evidence type="ECO:0000256" key="2">
    <source>
        <dbReference type="ARBA" id="ARBA00023012"/>
    </source>
</evidence>
<feature type="DNA-binding region" description="OmpR/PhoB-type" evidence="7">
    <location>
        <begin position="121"/>
        <end position="220"/>
    </location>
</feature>
<dbReference type="PROSITE" id="PS51755">
    <property type="entry name" value="OMPR_PHOB"/>
    <property type="match status" value="1"/>
</dbReference>
<evidence type="ECO:0000313" key="10">
    <source>
        <dbReference type="EMBL" id="SFC98743.1"/>
    </source>
</evidence>
<accession>A0A1I1NVI7</accession>
<dbReference type="GO" id="GO:0000976">
    <property type="term" value="F:transcription cis-regulatory region binding"/>
    <property type="evidence" value="ECO:0007669"/>
    <property type="project" value="TreeGrafter"/>
</dbReference>
<dbReference type="Gene3D" id="3.40.50.2300">
    <property type="match status" value="1"/>
</dbReference>
<evidence type="ECO:0000259" key="8">
    <source>
        <dbReference type="PROSITE" id="PS50110"/>
    </source>
</evidence>
<reference evidence="10 11" key="1">
    <citation type="submission" date="2016-10" db="EMBL/GenBank/DDBJ databases">
        <authorList>
            <person name="de Groot N.N."/>
        </authorList>
    </citation>
    <scope>NUCLEOTIDE SEQUENCE [LARGE SCALE GENOMIC DNA]</scope>
    <source>
        <strain evidence="10 11">DSM 29619</strain>
    </source>
</reference>
<evidence type="ECO:0000256" key="5">
    <source>
        <dbReference type="ARBA" id="ARBA00023163"/>
    </source>
</evidence>
<feature type="modified residue" description="4-aspartylphosphate" evidence="6">
    <location>
        <position position="50"/>
    </location>
</feature>
<dbReference type="Proteomes" id="UP000231644">
    <property type="component" value="Unassembled WGS sequence"/>
</dbReference>
<evidence type="ECO:0000256" key="6">
    <source>
        <dbReference type="PROSITE-ProRule" id="PRU00169"/>
    </source>
</evidence>
<dbReference type="OrthoDB" id="7873839at2"/>
<dbReference type="InterPro" id="IPR001789">
    <property type="entry name" value="Sig_transdc_resp-reg_receiver"/>
</dbReference>
<proteinExistence type="predicted"/>
<evidence type="ECO:0000256" key="3">
    <source>
        <dbReference type="ARBA" id="ARBA00023015"/>
    </source>
</evidence>
<dbReference type="InterPro" id="IPR011006">
    <property type="entry name" value="CheY-like_superfamily"/>
</dbReference>
<dbReference type="InterPro" id="IPR039420">
    <property type="entry name" value="WalR-like"/>
</dbReference>
<dbReference type="Gene3D" id="1.10.10.10">
    <property type="entry name" value="Winged helix-like DNA-binding domain superfamily/Winged helix DNA-binding domain"/>
    <property type="match status" value="1"/>
</dbReference>
<dbReference type="STRING" id="517719.SAMN05421762_3047"/>
<evidence type="ECO:0000256" key="4">
    <source>
        <dbReference type="ARBA" id="ARBA00023125"/>
    </source>
</evidence>
<keyword evidence="11" id="KW-1185">Reference proteome</keyword>
<evidence type="ECO:0000259" key="9">
    <source>
        <dbReference type="PROSITE" id="PS51755"/>
    </source>
</evidence>
<dbReference type="InterPro" id="IPR016032">
    <property type="entry name" value="Sig_transdc_resp-reg_C-effctor"/>
</dbReference>
<feature type="domain" description="Response regulatory" evidence="8">
    <location>
        <begin position="1"/>
        <end position="113"/>
    </location>
</feature>
<keyword evidence="3" id="KW-0805">Transcription regulation</keyword>
<dbReference type="GO" id="GO:0000156">
    <property type="term" value="F:phosphorelay response regulator activity"/>
    <property type="evidence" value="ECO:0007669"/>
    <property type="project" value="TreeGrafter"/>
</dbReference>
<dbReference type="CDD" id="cd00383">
    <property type="entry name" value="trans_reg_C"/>
    <property type="match status" value="1"/>
</dbReference>
<dbReference type="Pfam" id="PF00072">
    <property type="entry name" value="Response_reg"/>
    <property type="match status" value="1"/>
</dbReference>
<sequence>MRILLTDMTWHMAIVAKSLRDAGFFVTEAGDVSELLEFAQTGEQDGILIDPDLPQADARVILRQLRSLKGRTPICVHTRRDVDRIAMLAAGADDVFDADITMPEMSARLQSFVRRAAGFGSPVLRIGDLQIDLAAQSVHLGDMPIRLTRLEYELIETMALRRGALITRDEIMLQLYAWQDEPDAKIIDVYICRIRAKLAAAGATEDLISTSFSQGYRLSARPSEVLPNAA</sequence>
<protein>
    <submittedName>
        <fullName evidence="10">Two-component system, cell cycle response regulator CtrA</fullName>
    </submittedName>
</protein>
<organism evidence="10 11">
    <name type="scientific">Pseudooceanicola nitratireducens</name>
    <dbReference type="NCBI Taxonomy" id="517719"/>
    <lineage>
        <taxon>Bacteria</taxon>
        <taxon>Pseudomonadati</taxon>
        <taxon>Pseudomonadota</taxon>
        <taxon>Alphaproteobacteria</taxon>
        <taxon>Rhodobacterales</taxon>
        <taxon>Paracoccaceae</taxon>
        <taxon>Pseudooceanicola</taxon>
    </lineage>
</organism>
<feature type="domain" description="OmpR/PhoB-type" evidence="9">
    <location>
        <begin position="121"/>
        <end position="220"/>
    </location>
</feature>
<dbReference type="SUPFAM" id="SSF52172">
    <property type="entry name" value="CheY-like"/>
    <property type="match status" value="1"/>
</dbReference>
<dbReference type="RefSeq" id="WP_093446226.1">
    <property type="nucleotide sequence ID" value="NZ_FNZG01000001.1"/>
</dbReference>
<dbReference type="InterPro" id="IPR036388">
    <property type="entry name" value="WH-like_DNA-bd_sf"/>
</dbReference>
<dbReference type="GO" id="GO:0032993">
    <property type="term" value="C:protein-DNA complex"/>
    <property type="evidence" value="ECO:0007669"/>
    <property type="project" value="TreeGrafter"/>
</dbReference>
<keyword evidence="2" id="KW-0902">Two-component regulatory system</keyword>
<dbReference type="SMART" id="SM00448">
    <property type="entry name" value="REC"/>
    <property type="match status" value="1"/>
</dbReference>
<keyword evidence="4 7" id="KW-0238">DNA-binding</keyword>
<evidence type="ECO:0000256" key="1">
    <source>
        <dbReference type="ARBA" id="ARBA00022553"/>
    </source>
</evidence>
<dbReference type="GO" id="GO:0006355">
    <property type="term" value="P:regulation of DNA-templated transcription"/>
    <property type="evidence" value="ECO:0007669"/>
    <property type="project" value="InterPro"/>
</dbReference>
<dbReference type="SMART" id="SM00862">
    <property type="entry name" value="Trans_reg_C"/>
    <property type="match status" value="1"/>
</dbReference>
<dbReference type="AlphaFoldDB" id="A0A1I1NVI7"/>
<evidence type="ECO:0000256" key="7">
    <source>
        <dbReference type="PROSITE-ProRule" id="PRU01091"/>
    </source>
</evidence>
<dbReference type="EMBL" id="FOLX01000001">
    <property type="protein sequence ID" value="SFC98743.1"/>
    <property type="molecule type" value="Genomic_DNA"/>
</dbReference>
<keyword evidence="1 6" id="KW-0597">Phosphoprotein</keyword>
<dbReference type="Pfam" id="PF00486">
    <property type="entry name" value="Trans_reg_C"/>
    <property type="match status" value="1"/>
</dbReference>
<dbReference type="PROSITE" id="PS50110">
    <property type="entry name" value="RESPONSE_REGULATORY"/>
    <property type="match status" value="1"/>
</dbReference>
<gene>
    <name evidence="10" type="ORF">SAMN05421762_3047</name>
</gene>